<dbReference type="EMBL" id="JBEPMJ010000026">
    <property type="protein sequence ID" value="MET3751699.1"/>
    <property type="molecule type" value="Genomic_DNA"/>
</dbReference>
<organism evidence="2 3">
    <name type="scientific">Blautia caecimuris</name>
    <dbReference type="NCBI Taxonomy" id="1796615"/>
    <lineage>
        <taxon>Bacteria</taxon>
        <taxon>Bacillati</taxon>
        <taxon>Bacillota</taxon>
        <taxon>Clostridia</taxon>
        <taxon>Lachnospirales</taxon>
        <taxon>Lachnospiraceae</taxon>
        <taxon>Blautia</taxon>
    </lineage>
</organism>
<keyword evidence="1" id="KW-1133">Transmembrane helix</keyword>
<feature type="transmembrane region" description="Helical" evidence="1">
    <location>
        <begin position="108"/>
        <end position="127"/>
    </location>
</feature>
<feature type="transmembrane region" description="Helical" evidence="1">
    <location>
        <begin position="139"/>
        <end position="157"/>
    </location>
</feature>
<reference evidence="2 3" key="1">
    <citation type="submission" date="2024-06" db="EMBL/GenBank/DDBJ databases">
        <title>Genomic Encyclopedia of Type Strains, Phase IV (KMG-IV): sequencing the most valuable type-strain genomes for metagenomic binning, comparative biology and taxonomic classification.</title>
        <authorList>
            <person name="Goeker M."/>
        </authorList>
    </citation>
    <scope>NUCLEOTIDE SEQUENCE [LARGE SCALE GENOMIC DNA]</scope>
    <source>
        <strain evidence="2 3">DSM 29492</strain>
    </source>
</reference>
<protein>
    <recommendedName>
        <fullName evidence="4">ABC transporter permease</fullName>
    </recommendedName>
</protein>
<evidence type="ECO:0000313" key="2">
    <source>
        <dbReference type="EMBL" id="MET3751699.1"/>
    </source>
</evidence>
<gene>
    <name evidence="2" type="ORF">ABID24_002960</name>
</gene>
<proteinExistence type="predicted"/>
<name>A0ABV2M6G1_9FIRM</name>
<keyword evidence="1" id="KW-0812">Transmembrane</keyword>
<evidence type="ECO:0000313" key="3">
    <source>
        <dbReference type="Proteomes" id="UP001549106"/>
    </source>
</evidence>
<feature type="transmembrane region" description="Helical" evidence="1">
    <location>
        <begin position="169"/>
        <end position="188"/>
    </location>
</feature>
<evidence type="ECO:0000256" key="1">
    <source>
        <dbReference type="SAM" id="Phobius"/>
    </source>
</evidence>
<feature type="transmembrane region" description="Helical" evidence="1">
    <location>
        <begin position="230"/>
        <end position="248"/>
    </location>
</feature>
<keyword evidence="3" id="KW-1185">Reference proteome</keyword>
<sequence length="253" mass="29053">MISITARQLRAERQKIRHTKALLVPLGFLGFEILWTMWQLSSMKPSEFSQGYLMLFYNLPVMNTLLMPLMISVIASRVCDMEVKGDTLKILYTMQKQESFFDFKYLNCLRYITVFVIGQGLMILFFGTVNHLGTIRPSIFFIYLITTFAVSTVVLSIQQTLSLMSHSQLLPLGIGIGGSFLGLFSLFFPKPVARLVLWGYYANFSVVGMNWDPDTRIIDYYVLSFPLSRFLLFLAAGVFIYFICRMIVVKKEV</sequence>
<dbReference type="RefSeq" id="WP_147600027.1">
    <property type="nucleotide sequence ID" value="NZ_BAABXP010000007.1"/>
</dbReference>
<comment type="caution">
    <text evidence="2">The sequence shown here is derived from an EMBL/GenBank/DDBJ whole genome shotgun (WGS) entry which is preliminary data.</text>
</comment>
<evidence type="ECO:0008006" key="4">
    <source>
        <dbReference type="Google" id="ProtNLM"/>
    </source>
</evidence>
<keyword evidence="1" id="KW-0472">Membrane</keyword>
<dbReference type="Proteomes" id="UP001549106">
    <property type="component" value="Unassembled WGS sequence"/>
</dbReference>
<accession>A0ABV2M6G1</accession>
<feature type="transmembrane region" description="Helical" evidence="1">
    <location>
        <begin position="52"/>
        <end position="75"/>
    </location>
</feature>
<feature type="transmembrane region" description="Helical" evidence="1">
    <location>
        <begin position="21"/>
        <end position="40"/>
    </location>
</feature>
<dbReference type="Pfam" id="PF12730">
    <property type="entry name" value="ABC2_membrane_4"/>
    <property type="match status" value="1"/>
</dbReference>